<dbReference type="InterPro" id="IPR052403">
    <property type="entry name" value="LINC-complex_assoc"/>
</dbReference>
<reference evidence="16 17" key="2">
    <citation type="submission" date="2018-11" db="EMBL/GenBank/DDBJ databases">
        <authorList>
            <consortium name="Pathogen Informatics"/>
        </authorList>
    </citation>
    <scope>NUCLEOTIDE SEQUENCE [LARGE SCALE GENOMIC DNA]</scope>
    <source>
        <strain evidence="16 17">NST_G2</strain>
    </source>
</reference>
<evidence type="ECO:0000256" key="3">
    <source>
        <dbReference type="ARBA" id="ARBA00022490"/>
    </source>
</evidence>
<evidence type="ECO:0000256" key="14">
    <source>
        <dbReference type="SAM" id="MobiDB-lite"/>
    </source>
</evidence>
<dbReference type="Pfam" id="PF00307">
    <property type="entry name" value="CH"/>
    <property type="match status" value="2"/>
</dbReference>
<comment type="subcellular location">
    <subcellularLocation>
        <location evidence="1">Cytoplasm</location>
        <location evidence="1">Cytoskeleton</location>
    </subcellularLocation>
    <subcellularLocation>
        <location evidence="12">Endomembrane system</location>
        <topology evidence="12">Single-pass type IV membrane protein</topology>
        <orientation evidence="12">Cytoplasmic side</orientation>
    </subcellularLocation>
    <subcellularLocation>
        <location evidence="2">Nucleus membrane</location>
        <topology evidence="2">Single-pass membrane protein</topology>
        <orientation evidence="2">Cytoplasmic side</orientation>
    </subcellularLocation>
    <subcellularLocation>
        <location evidence="13">Nucleus membrane</location>
        <topology evidence="13">Single-pass type IV membrane protein</topology>
    </subcellularLocation>
</comment>
<keyword evidence="10" id="KW-0206">Cytoskeleton</keyword>
<dbReference type="STRING" id="70667.A0A183T1P1"/>
<feature type="domain" description="Calponin-homology (CH)" evidence="15">
    <location>
        <begin position="219"/>
        <end position="327"/>
    </location>
</feature>
<evidence type="ECO:0000256" key="8">
    <source>
        <dbReference type="ARBA" id="ARBA00023136"/>
    </source>
</evidence>
<keyword evidence="7" id="KW-0175">Coiled coil</keyword>
<evidence type="ECO:0000313" key="18">
    <source>
        <dbReference type="WBParaSite" id="SSLN_0001079401-mRNA-1"/>
    </source>
</evidence>
<feature type="region of interest" description="Disordered" evidence="14">
    <location>
        <begin position="1"/>
        <end position="27"/>
    </location>
</feature>
<dbReference type="GO" id="GO:0005640">
    <property type="term" value="C:nuclear outer membrane"/>
    <property type="evidence" value="ECO:0007669"/>
    <property type="project" value="TreeGrafter"/>
</dbReference>
<keyword evidence="6" id="KW-1133">Transmembrane helix</keyword>
<evidence type="ECO:0000256" key="13">
    <source>
        <dbReference type="ARBA" id="ARBA00060498"/>
    </source>
</evidence>
<evidence type="ECO:0000256" key="11">
    <source>
        <dbReference type="ARBA" id="ARBA00023242"/>
    </source>
</evidence>
<feature type="region of interest" description="Disordered" evidence="14">
    <location>
        <begin position="437"/>
        <end position="457"/>
    </location>
</feature>
<evidence type="ECO:0000256" key="6">
    <source>
        <dbReference type="ARBA" id="ARBA00022989"/>
    </source>
</evidence>
<sequence length="516" mass="56767">MTLLPSHLGQPVDGIDPPNSTTASTHSLSSISLTPEGTLPLHSSSQSVSSEDVYRLYCRTAFCVGNAEYWRYITILRDIAPVYEPIEAMIQLREEQERVQRKTFTNWINAYLVKAVPPDFIRDLFVEICDGVKLLRLLEVLSGQRLLKLVNINPADVVDGKPAIVLGLIWSIILSFQIDEHSGALQGLPIADASEDSVKDKSGAVSSSPSEHNNYAPQTTSQKAMLMWIRRRIDSGSRLIPVEVNDFGHSWRDGKAFCALVHSIDPKSLDPSSVQDGANKQNLEVAFAAAEEKLNIPRLLDVDDVDVDKPDERSIMTYVTQFLKEYPMGKKTVQKSAPQKRSDRNAKDGGYTSASIEASLDAVDSAIDPSLVLSASTVSLHDQRPKPVQLQQLQMMDDEGIRSLIAATSSSISGSDEDLEARAGYAATAAADLSRSMPSVRSLSPQAPSMSPRRHGRARTYADLRLARVAKTYSRCRAIANIRVTADHSEEHRKALKIVQVGSQVIAKRSQWHSLV</sequence>
<dbReference type="EMBL" id="UYSU01035837">
    <property type="protein sequence ID" value="VDL96774.1"/>
    <property type="molecule type" value="Genomic_DNA"/>
</dbReference>
<dbReference type="InterPro" id="IPR001589">
    <property type="entry name" value="Actinin_actin-bd_CS"/>
</dbReference>
<keyword evidence="8" id="KW-0472">Membrane</keyword>
<dbReference type="Gene3D" id="1.10.418.10">
    <property type="entry name" value="Calponin-like domain"/>
    <property type="match status" value="3"/>
</dbReference>
<dbReference type="GO" id="GO:0034993">
    <property type="term" value="C:meiotic nuclear membrane microtubule tethering complex"/>
    <property type="evidence" value="ECO:0007669"/>
    <property type="project" value="TreeGrafter"/>
</dbReference>
<dbReference type="PANTHER" id="PTHR47535">
    <property type="entry name" value="MUSCLE-SPECIFIC PROTEIN 300 KDA, ISOFORM G"/>
    <property type="match status" value="1"/>
</dbReference>
<dbReference type="GO" id="GO:0007097">
    <property type="term" value="P:nuclear migration"/>
    <property type="evidence" value="ECO:0007669"/>
    <property type="project" value="TreeGrafter"/>
</dbReference>
<evidence type="ECO:0000256" key="10">
    <source>
        <dbReference type="ARBA" id="ARBA00023212"/>
    </source>
</evidence>
<dbReference type="InterPro" id="IPR036872">
    <property type="entry name" value="CH_dom_sf"/>
</dbReference>
<evidence type="ECO:0000256" key="5">
    <source>
        <dbReference type="ARBA" id="ARBA00022737"/>
    </source>
</evidence>
<dbReference type="PROSITE" id="PS00020">
    <property type="entry name" value="ACTININ_2"/>
    <property type="match status" value="1"/>
</dbReference>
<name>A0A183T1P1_SCHSO</name>
<evidence type="ECO:0000256" key="12">
    <source>
        <dbReference type="ARBA" id="ARBA00060457"/>
    </source>
</evidence>
<feature type="compositionally biased region" description="Polar residues" evidence="14">
    <location>
        <begin position="204"/>
        <end position="219"/>
    </location>
</feature>
<dbReference type="GO" id="GO:0005737">
    <property type="term" value="C:cytoplasm"/>
    <property type="evidence" value="ECO:0007669"/>
    <property type="project" value="TreeGrafter"/>
</dbReference>
<feature type="region of interest" description="Disordered" evidence="14">
    <location>
        <begin position="330"/>
        <end position="351"/>
    </location>
</feature>
<organism evidence="18">
    <name type="scientific">Schistocephalus solidus</name>
    <name type="common">Tapeworm</name>
    <dbReference type="NCBI Taxonomy" id="70667"/>
    <lineage>
        <taxon>Eukaryota</taxon>
        <taxon>Metazoa</taxon>
        <taxon>Spiralia</taxon>
        <taxon>Lophotrochozoa</taxon>
        <taxon>Platyhelminthes</taxon>
        <taxon>Cestoda</taxon>
        <taxon>Eucestoda</taxon>
        <taxon>Diphyllobothriidea</taxon>
        <taxon>Diphyllobothriidae</taxon>
        <taxon>Schistocephalus</taxon>
    </lineage>
</organism>
<evidence type="ECO:0000256" key="1">
    <source>
        <dbReference type="ARBA" id="ARBA00004245"/>
    </source>
</evidence>
<dbReference type="SMART" id="SM00033">
    <property type="entry name" value="CH"/>
    <property type="match status" value="2"/>
</dbReference>
<evidence type="ECO:0000256" key="7">
    <source>
        <dbReference type="ARBA" id="ARBA00023054"/>
    </source>
</evidence>
<keyword evidence="5" id="KW-0677">Repeat</keyword>
<feature type="region of interest" description="Disordered" evidence="14">
    <location>
        <begin position="199"/>
        <end position="219"/>
    </location>
</feature>
<keyword evidence="3" id="KW-0963">Cytoplasm</keyword>
<gene>
    <name evidence="16" type="ORF">SSLN_LOCUS10389</name>
</gene>
<evidence type="ECO:0000256" key="2">
    <source>
        <dbReference type="ARBA" id="ARBA00004528"/>
    </source>
</evidence>
<protein>
    <submittedName>
        <fullName evidence="18">Calponin-homology (CH) domain-containing protein</fullName>
    </submittedName>
</protein>
<proteinExistence type="predicted"/>
<evidence type="ECO:0000313" key="16">
    <source>
        <dbReference type="EMBL" id="VDL96774.1"/>
    </source>
</evidence>
<dbReference type="PROSITE" id="PS00019">
    <property type="entry name" value="ACTININ_1"/>
    <property type="match status" value="1"/>
</dbReference>
<accession>A0A183T1P1</accession>
<dbReference type="PANTHER" id="PTHR47535:SF1">
    <property type="entry name" value="NESPRIN-1"/>
    <property type="match status" value="1"/>
</dbReference>
<reference evidence="18" key="1">
    <citation type="submission" date="2016-06" db="UniProtKB">
        <authorList>
            <consortium name="WormBaseParasite"/>
        </authorList>
    </citation>
    <scope>IDENTIFICATION</scope>
</reference>
<keyword evidence="17" id="KW-1185">Reference proteome</keyword>
<feature type="compositionally biased region" description="Polar residues" evidence="14">
    <location>
        <begin position="18"/>
        <end position="27"/>
    </location>
</feature>
<dbReference type="PROSITE" id="PS50021">
    <property type="entry name" value="CH"/>
    <property type="match status" value="1"/>
</dbReference>
<keyword evidence="9" id="KW-0009">Actin-binding</keyword>
<dbReference type="InterPro" id="IPR001715">
    <property type="entry name" value="CH_dom"/>
</dbReference>
<evidence type="ECO:0000256" key="9">
    <source>
        <dbReference type="ARBA" id="ARBA00023203"/>
    </source>
</evidence>
<dbReference type="GO" id="GO:0051015">
    <property type="term" value="F:actin filament binding"/>
    <property type="evidence" value="ECO:0007669"/>
    <property type="project" value="TreeGrafter"/>
</dbReference>
<feature type="compositionally biased region" description="Polar residues" evidence="14">
    <location>
        <begin position="437"/>
        <end position="449"/>
    </location>
</feature>
<dbReference type="GO" id="GO:0005856">
    <property type="term" value="C:cytoskeleton"/>
    <property type="evidence" value="ECO:0007669"/>
    <property type="project" value="UniProtKB-SubCell"/>
</dbReference>
<dbReference type="SUPFAM" id="SSF47576">
    <property type="entry name" value="Calponin-homology domain, CH-domain"/>
    <property type="match status" value="1"/>
</dbReference>
<keyword evidence="11" id="KW-0539">Nucleus</keyword>
<evidence type="ECO:0000313" key="17">
    <source>
        <dbReference type="Proteomes" id="UP000275846"/>
    </source>
</evidence>
<dbReference type="FunFam" id="1.10.418.10:FF:000099">
    <property type="entry name" value="Nuclear anchorage protein 1"/>
    <property type="match status" value="1"/>
</dbReference>
<keyword evidence="4" id="KW-0812">Transmembrane</keyword>
<dbReference type="WBParaSite" id="SSLN_0001079401-mRNA-1">
    <property type="protein sequence ID" value="SSLN_0001079401-mRNA-1"/>
    <property type="gene ID" value="SSLN_0001079401"/>
</dbReference>
<dbReference type="AlphaFoldDB" id="A0A183T1P1"/>
<evidence type="ECO:0000256" key="4">
    <source>
        <dbReference type="ARBA" id="ARBA00022692"/>
    </source>
</evidence>
<evidence type="ECO:0000259" key="15">
    <source>
        <dbReference type="PROSITE" id="PS50021"/>
    </source>
</evidence>
<dbReference type="Proteomes" id="UP000275846">
    <property type="component" value="Unassembled WGS sequence"/>
</dbReference>
<dbReference type="OrthoDB" id="18853at2759"/>